<dbReference type="OrthoDB" id="394960at2"/>
<dbReference type="Proteomes" id="UP000009320">
    <property type="component" value="Unassembled WGS sequence"/>
</dbReference>
<organism evidence="2 3">
    <name type="scientific">Lactobacillus hominis DSM 23910 = CRBIP 24.179</name>
    <dbReference type="NCBI Taxonomy" id="1423758"/>
    <lineage>
        <taxon>Bacteria</taxon>
        <taxon>Bacillati</taxon>
        <taxon>Bacillota</taxon>
        <taxon>Bacilli</taxon>
        <taxon>Lactobacillales</taxon>
        <taxon>Lactobacillaceae</taxon>
        <taxon>Lactobacillus</taxon>
    </lineage>
</organism>
<dbReference type="EMBL" id="CAKE01000003">
    <property type="protein sequence ID" value="CCI81463.1"/>
    <property type="molecule type" value="Genomic_DNA"/>
</dbReference>
<dbReference type="InterPro" id="IPR026591">
    <property type="entry name" value="Sirtuin_cat_small_dom_sf"/>
</dbReference>
<sequence length="266" mass="30376">MTQIEQAKTWLKDADNIIVTAGNGFSIMEGLDMLDDTTFDVEHSKTAKKYHVHTIADALDKKFDSWDEQWKFWSELIQEYSLDYEPSKTMKELRALLDGKDYFIATSSYGHFFEKAGFETKRIFDVFGDWTQMQCSSGLNHGVRSDVEVVKAYQKGQGSVPKCEDCNSPMELHMPLNAHFYPDQDANTRFRWFLTKNQDKKVVVLELGVDPTSPQLLDPMISLTSEHPTWRYIAADLSQDDLPDNLQKTAIGLNTSISNVIKDLKG</sequence>
<dbReference type="PATRIC" id="fig|1423758.3.peg.523"/>
<accession>I7IVH7</accession>
<comment type="caution">
    <text evidence="2">The sequence shown here is derived from an EMBL/GenBank/DDBJ whole genome shotgun (WGS) entry which is preliminary data.</text>
</comment>
<evidence type="ECO:0000313" key="2">
    <source>
        <dbReference type="EMBL" id="CCI81463.1"/>
    </source>
</evidence>
<dbReference type="InterPro" id="IPR029035">
    <property type="entry name" value="DHS-like_NAD/FAD-binding_dom"/>
</dbReference>
<dbReference type="STRING" id="1423758.FC41_GL000517"/>
<dbReference type="Gene3D" id="3.30.1600.10">
    <property type="entry name" value="SIR2/SIRT2 'Small Domain"/>
    <property type="match status" value="1"/>
</dbReference>
<name>I7IVH7_9LACO</name>
<dbReference type="eggNOG" id="COG0846">
    <property type="taxonomic scope" value="Bacteria"/>
</dbReference>
<dbReference type="RefSeq" id="WP_008470237.1">
    <property type="nucleotide sequence ID" value="NZ_AYZP01000011.1"/>
</dbReference>
<dbReference type="GO" id="GO:0016740">
    <property type="term" value="F:transferase activity"/>
    <property type="evidence" value="ECO:0007669"/>
    <property type="project" value="UniProtKB-KW"/>
</dbReference>
<dbReference type="GeneID" id="82846730"/>
<keyword evidence="1" id="KW-0808">Transferase</keyword>
<dbReference type="Gene3D" id="3.40.50.1220">
    <property type="entry name" value="TPP-binding domain"/>
    <property type="match status" value="1"/>
</dbReference>
<dbReference type="AlphaFoldDB" id="I7IVH7"/>
<protein>
    <submittedName>
        <fullName evidence="2">Uncharacterized protein</fullName>
    </submittedName>
</protein>
<gene>
    <name evidence="2" type="ORF">BN55_08130</name>
</gene>
<proteinExistence type="predicted"/>
<keyword evidence="3" id="KW-1185">Reference proteome</keyword>
<evidence type="ECO:0000313" key="3">
    <source>
        <dbReference type="Proteomes" id="UP000009320"/>
    </source>
</evidence>
<reference evidence="2 3" key="1">
    <citation type="submission" date="2012-06" db="EMBL/GenBank/DDBJ databases">
        <title>Draft Genome Sequence of Lactobacillus hominis Strain CRBIP 24.179T, isolated from human intestine.</title>
        <authorList>
            <person name="Cousin S."/>
            <person name="Ma L."/>
            <person name="Bizet C."/>
            <person name="Loux V."/>
            <person name="Bouchier C."/>
            <person name="Clermont D."/>
            <person name="Creno S."/>
        </authorList>
    </citation>
    <scope>NUCLEOTIDE SEQUENCE [LARGE SCALE GENOMIC DNA]</scope>
    <source>
        <strain evidence="3">CRBIP 24.179T</strain>
    </source>
</reference>
<dbReference type="SUPFAM" id="SSF52467">
    <property type="entry name" value="DHS-like NAD/FAD-binding domain"/>
    <property type="match status" value="1"/>
</dbReference>
<evidence type="ECO:0000256" key="1">
    <source>
        <dbReference type="ARBA" id="ARBA00022679"/>
    </source>
</evidence>